<dbReference type="CDD" id="cd14797">
    <property type="entry name" value="DUF302"/>
    <property type="match status" value="1"/>
</dbReference>
<dbReference type="EMBL" id="QZMU01000001">
    <property type="protein sequence ID" value="RRQ21690.1"/>
    <property type="molecule type" value="Genomic_DNA"/>
</dbReference>
<organism evidence="2 3">
    <name type="scientific">Thiohalobacter thiocyanaticus</name>
    <dbReference type="NCBI Taxonomy" id="585455"/>
    <lineage>
        <taxon>Bacteria</taxon>
        <taxon>Pseudomonadati</taxon>
        <taxon>Pseudomonadota</taxon>
        <taxon>Gammaproteobacteria</taxon>
        <taxon>Thiohalobacterales</taxon>
        <taxon>Thiohalobacteraceae</taxon>
        <taxon>Thiohalobacter</taxon>
    </lineage>
</organism>
<dbReference type="InterPro" id="IPR035923">
    <property type="entry name" value="TT1751-like_sf"/>
</dbReference>
<proteinExistence type="predicted"/>
<accession>A0A426QIX5</accession>
<protein>
    <submittedName>
        <fullName evidence="2">DUF302 domain-containing protein</fullName>
    </submittedName>
</protein>
<feature type="domain" description="DUF302" evidence="1">
    <location>
        <begin position="94"/>
        <end position="155"/>
    </location>
</feature>
<dbReference type="AlphaFoldDB" id="A0A426QIX5"/>
<gene>
    <name evidence="2" type="ORF">D6C00_06830</name>
</gene>
<sequence length="194" mass="21344">MQTGAGSVPTSIHRSGCILRRAMRDIRDSAVRLLWATLLGVTTVTTAVAQEPPGTGIQVTQLAYSATMDEELTSVKDNFVSALEGRNYTIVNILDVQQALGNRGIEAEPIVLIEFINLSRAYLVTSSDKRFELFAPLRAAIFEEQDGVRLLILRPKFIGDTLGQDHLSDPARAVLKEFDRDLRDVAETVRNGGF</sequence>
<dbReference type="Pfam" id="PF03625">
    <property type="entry name" value="DUF302"/>
    <property type="match status" value="1"/>
</dbReference>
<evidence type="ECO:0000313" key="3">
    <source>
        <dbReference type="Proteomes" id="UP000287798"/>
    </source>
</evidence>
<comment type="caution">
    <text evidence="2">The sequence shown here is derived from an EMBL/GenBank/DDBJ whole genome shotgun (WGS) entry which is preliminary data.</text>
</comment>
<evidence type="ECO:0000313" key="2">
    <source>
        <dbReference type="EMBL" id="RRQ21690.1"/>
    </source>
</evidence>
<reference evidence="2 3" key="1">
    <citation type="journal article" date="2010" name="Int. J. Syst. Evol. Microbiol.">
        <title>Thiohalobacter thiocyanaticus gen. nov., sp. nov., a moderately halophilic, sulfur-oxidizing gammaproteobacterium from hypersaline lakes, that utilizes thiocyanate.</title>
        <authorList>
            <person name="Sorokin D.Y."/>
            <person name="Kovaleva O.L."/>
            <person name="Tourova T.P."/>
            <person name="Muyzer G."/>
        </authorList>
    </citation>
    <scope>NUCLEOTIDE SEQUENCE [LARGE SCALE GENOMIC DNA]</scope>
    <source>
        <strain evidence="2 3">Hrh1</strain>
    </source>
</reference>
<keyword evidence="3" id="KW-1185">Reference proteome</keyword>
<dbReference type="Proteomes" id="UP000287798">
    <property type="component" value="Unassembled WGS sequence"/>
</dbReference>
<dbReference type="Gene3D" id="3.30.310.70">
    <property type="entry name" value="TT1751-like domain"/>
    <property type="match status" value="1"/>
</dbReference>
<name>A0A426QIX5_9GAMM</name>
<dbReference type="SUPFAM" id="SSF103247">
    <property type="entry name" value="TT1751-like"/>
    <property type="match status" value="1"/>
</dbReference>
<dbReference type="InterPro" id="IPR005180">
    <property type="entry name" value="DUF302"/>
</dbReference>
<evidence type="ECO:0000259" key="1">
    <source>
        <dbReference type="Pfam" id="PF03625"/>
    </source>
</evidence>